<organism evidence="1 2">
    <name type="scientific">Cucumis melo var. makuwa</name>
    <name type="common">Oriental melon</name>
    <dbReference type="NCBI Taxonomy" id="1194695"/>
    <lineage>
        <taxon>Eukaryota</taxon>
        <taxon>Viridiplantae</taxon>
        <taxon>Streptophyta</taxon>
        <taxon>Embryophyta</taxon>
        <taxon>Tracheophyta</taxon>
        <taxon>Spermatophyta</taxon>
        <taxon>Magnoliopsida</taxon>
        <taxon>eudicotyledons</taxon>
        <taxon>Gunneridae</taxon>
        <taxon>Pentapetalae</taxon>
        <taxon>rosids</taxon>
        <taxon>fabids</taxon>
        <taxon>Cucurbitales</taxon>
        <taxon>Cucurbitaceae</taxon>
        <taxon>Benincaseae</taxon>
        <taxon>Cucumis</taxon>
    </lineage>
</organism>
<protein>
    <submittedName>
        <fullName evidence="1">Gag-pol polyprotein</fullName>
    </submittedName>
</protein>
<comment type="caution">
    <text evidence="1">The sequence shown here is derived from an EMBL/GenBank/DDBJ whole genome shotgun (WGS) entry which is preliminary data.</text>
</comment>
<dbReference type="AlphaFoldDB" id="A0A5A7VAY3"/>
<accession>A0A5A7VAY3</accession>
<sequence>MIAFLNSVDNICWKSVLTGWESPSVKDVASKTTPKREITRTKEEDEELFGNSKALNALFNGVDHNVFKLINACTSAKEG</sequence>
<evidence type="ECO:0000313" key="1">
    <source>
        <dbReference type="EMBL" id="KAA0065462.1"/>
    </source>
</evidence>
<name>A0A5A7VAY3_CUCMM</name>
<evidence type="ECO:0000313" key="2">
    <source>
        <dbReference type="Proteomes" id="UP000321393"/>
    </source>
</evidence>
<dbReference type="EMBL" id="SSTE01001516">
    <property type="protein sequence ID" value="KAA0065462.1"/>
    <property type="molecule type" value="Genomic_DNA"/>
</dbReference>
<dbReference type="Proteomes" id="UP000321393">
    <property type="component" value="Unassembled WGS sequence"/>
</dbReference>
<proteinExistence type="predicted"/>
<reference evidence="1 2" key="1">
    <citation type="submission" date="2019-08" db="EMBL/GenBank/DDBJ databases">
        <title>Draft genome sequences of two oriental melons (Cucumis melo L. var makuwa).</title>
        <authorList>
            <person name="Kwon S.-Y."/>
        </authorList>
    </citation>
    <scope>NUCLEOTIDE SEQUENCE [LARGE SCALE GENOMIC DNA]</scope>
    <source>
        <strain evidence="2">cv. SW 3</strain>
        <tissue evidence="1">Leaf</tissue>
    </source>
</reference>
<gene>
    <name evidence="1" type="ORF">E6C27_scaffold17G001490</name>
</gene>